<protein>
    <recommendedName>
        <fullName evidence="3">LysM domain-containing protein</fullName>
    </recommendedName>
</protein>
<accession>A0ABW4WYU1</accession>
<evidence type="ECO:0000313" key="2">
    <source>
        <dbReference type="Proteomes" id="UP001597369"/>
    </source>
</evidence>
<dbReference type="RefSeq" id="WP_377469647.1">
    <property type="nucleotide sequence ID" value="NZ_JBHUHV010000028.1"/>
</dbReference>
<reference evidence="2" key="1">
    <citation type="journal article" date="2019" name="Int. J. Syst. Evol. Microbiol.">
        <title>The Global Catalogue of Microorganisms (GCM) 10K type strain sequencing project: providing services to taxonomists for standard genome sequencing and annotation.</title>
        <authorList>
            <consortium name="The Broad Institute Genomics Platform"/>
            <consortium name="The Broad Institute Genome Sequencing Center for Infectious Disease"/>
            <person name="Wu L."/>
            <person name="Ma J."/>
        </authorList>
    </citation>
    <scope>NUCLEOTIDE SEQUENCE [LARGE SCALE GENOMIC DNA]</scope>
    <source>
        <strain evidence="2">JCM 16545</strain>
    </source>
</reference>
<evidence type="ECO:0000313" key="1">
    <source>
        <dbReference type="EMBL" id="MFD2067032.1"/>
    </source>
</evidence>
<sequence>MLLLWVLQALPVNPGQDLLEIAWATQTDVAELAKYNKWLKDGATVPADKTYTVLLPVTNEQAVAGVREELCASSWKKLTVFLY</sequence>
<proteinExistence type="predicted"/>
<name>A0ABW4WYU1_9BACT</name>
<dbReference type="EMBL" id="JBHUHV010000028">
    <property type="protein sequence ID" value="MFD2067032.1"/>
    <property type="molecule type" value="Genomic_DNA"/>
</dbReference>
<gene>
    <name evidence="1" type="ORF">ACFSKU_09065</name>
</gene>
<comment type="caution">
    <text evidence="1">The sequence shown here is derived from an EMBL/GenBank/DDBJ whole genome shotgun (WGS) entry which is preliminary data.</text>
</comment>
<dbReference type="Proteomes" id="UP001597369">
    <property type="component" value="Unassembled WGS sequence"/>
</dbReference>
<evidence type="ECO:0008006" key="3">
    <source>
        <dbReference type="Google" id="ProtNLM"/>
    </source>
</evidence>
<organism evidence="1 2">
    <name type="scientific">Pontibacter silvestris</name>
    <dbReference type="NCBI Taxonomy" id="2305183"/>
    <lineage>
        <taxon>Bacteria</taxon>
        <taxon>Pseudomonadati</taxon>
        <taxon>Bacteroidota</taxon>
        <taxon>Cytophagia</taxon>
        <taxon>Cytophagales</taxon>
        <taxon>Hymenobacteraceae</taxon>
        <taxon>Pontibacter</taxon>
    </lineage>
</organism>
<keyword evidence="2" id="KW-1185">Reference proteome</keyword>